<organism evidence="11 12">
    <name type="scientific">Maribacter polysiphoniae</name>
    <dbReference type="NCBI Taxonomy" id="429344"/>
    <lineage>
        <taxon>Bacteria</taxon>
        <taxon>Pseudomonadati</taxon>
        <taxon>Bacteroidota</taxon>
        <taxon>Flavobacteriia</taxon>
        <taxon>Flavobacteriales</taxon>
        <taxon>Flavobacteriaceae</taxon>
        <taxon>Maribacter</taxon>
    </lineage>
</organism>
<dbReference type="GO" id="GO:0045493">
    <property type="term" value="P:xylan catabolic process"/>
    <property type="evidence" value="ECO:0007669"/>
    <property type="project" value="UniProtKB-KW"/>
</dbReference>
<sequence length="329" mass="37320">MQRLRFLVYLLILHVGALFSQNDTSLGTSNIYLADPTIYHFDGVYYLYGTNGNPKLSKKQGFLVYTSNDLRTWQGPRGVNDGLALKKGDAFGDKGFWAPQVFEYQNKFYMAYTANEHIAMAMADSPLGPFINTDKEDLKAPVKQIDPFVFFDDDGKKYLYHVRLDQGNRIFVAELNNDLLSIKSQTLTECLSGELQWENTRNSEWPVTEGPTVLKHNNLYYLIYSANDFRNPDYAVGIATSESPMGPWEKSEKGSFIHRDILGVNGTGHGDVLVDNEGGMQYVLHTHFSDSEVQPRKTAIVKVSFKQNEGTPDILEMNKKSFRFLQLAH</sequence>
<comment type="caution">
    <text evidence="11">The sequence shown here is derived from an EMBL/GenBank/DDBJ whole genome shotgun (WGS) entry which is preliminary data.</text>
</comment>
<evidence type="ECO:0000313" key="12">
    <source>
        <dbReference type="Proteomes" id="UP000245667"/>
    </source>
</evidence>
<gene>
    <name evidence="10" type="ORF">HZY62_08125</name>
    <name evidence="11" type="ORF">LX92_01912</name>
</gene>
<feature type="chain" id="PRO_5016273556" evidence="9">
    <location>
        <begin position="21"/>
        <end position="329"/>
    </location>
</feature>
<dbReference type="PANTHER" id="PTHR43772:SF2">
    <property type="entry name" value="PUTATIVE (AFU_ORTHOLOGUE AFUA_2G04480)-RELATED"/>
    <property type="match status" value="1"/>
</dbReference>
<evidence type="ECO:0000256" key="9">
    <source>
        <dbReference type="SAM" id="SignalP"/>
    </source>
</evidence>
<feature type="signal peptide" evidence="9">
    <location>
        <begin position="1"/>
        <end position="20"/>
    </location>
</feature>
<feature type="active site" description="Proton acceptor" evidence="6">
    <location>
        <position position="35"/>
    </location>
</feature>
<dbReference type="InterPro" id="IPR052176">
    <property type="entry name" value="Glycosyl_Hydrlase_43_Enz"/>
</dbReference>
<evidence type="ECO:0000313" key="10">
    <source>
        <dbReference type="EMBL" id="MBD1260553.1"/>
    </source>
</evidence>
<dbReference type="AlphaFoldDB" id="A0A316E450"/>
<proteinExistence type="inferred from homology"/>
<reference evidence="11 12" key="1">
    <citation type="submission" date="2018-05" db="EMBL/GenBank/DDBJ databases">
        <title>Genomic Encyclopedia of Archaeal and Bacterial Type Strains, Phase II (KMG-II): from individual species to whole genera.</title>
        <authorList>
            <person name="Goeker M."/>
        </authorList>
    </citation>
    <scope>NUCLEOTIDE SEQUENCE [LARGE SCALE GENOMIC DNA]</scope>
    <source>
        <strain evidence="11 12">DSM 23514</strain>
    </source>
</reference>
<dbReference type="Proteomes" id="UP000651837">
    <property type="component" value="Unassembled WGS sequence"/>
</dbReference>
<dbReference type="Proteomes" id="UP000245667">
    <property type="component" value="Unassembled WGS sequence"/>
</dbReference>
<comment type="similarity">
    <text evidence="1 8">Belongs to the glycosyl hydrolase 43 family.</text>
</comment>
<keyword evidence="5 8" id="KW-0326">Glycosidase</keyword>
<evidence type="ECO:0000313" key="11">
    <source>
        <dbReference type="EMBL" id="PWK24322.1"/>
    </source>
</evidence>
<keyword evidence="9" id="KW-0732">Signal</keyword>
<dbReference type="CDD" id="cd08991">
    <property type="entry name" value="GH43_HoAraf43-like"/>
    <property type="match status" value="1"/>
</dbReference>
<dbReference type="PANTHER" id="PTHR43772">
    <property type="entry name" value="ENDO-1,4-BETA-XYLANASE"/>
    <property type="match status" value="1"/>
</dbReference>
<evidence type="ECO:0000256" key="3">
    <source>
        <dbReference type="ARBA" id="ARBA00022801"/>
    </source>
</evidence>
<dbReference type="Gene3D" id="2.115.10.20">
    <property type="entry name" value="Glycosyl hydrolase domain, family 43"/>
    <property type="match status" value="1"/>
</dbReference>
<keyword evidence="2" id="KW-0624">Polysaccharide degradation</keyword>
<evidence type="ECO:0000256" key="7">
    <source>
        <dbReference type="PIRSR" id="PIRSR606710-2"/>
    </source>
</evidence>
<feature type="site" description="Important for catalytic activity, responsible for pKa modulation of the active site Glu and correct orientation of both the proton donor and substrate" evidence="7">
    <location>
        <position position="146"/>
    </location>
</feature>
<keyword evidence="4" id="KW-0119">Carbohydrate metabolism</keyword>
<dbReference type="Pfam" id="PF04616">
    <property type="entry name" value="Glyco_hydro_43"/>
    <property type="match status" value="1"/>
</dbReference>
<dbReference type="InterPro" id="IPR023296">
    <property type="entry name" value="Glyco_hydro_beta-prop_sf"/>
</dbReference>
<dbReference type="RefSeq" id="WP_109650047.1">
    <property type="nucleotide sequence ID" value="NZ_CAJQNU010000027.1"/>
</dbReference>
<evidence type="ECO:0000256" key="1">
    <source>
        <dbReference type="ARBA" id="ARBA00009865"/>
    </source>
</evidence>
<feature type="active site" description="Proton donor" evidence="6">
    <location>
        <position position="209"/>
    </location>
</feature>
<keyword evidence="3 8" id="KW-0378">Hydrolase</keyword>
<dbReference type="InterPro" id="IPR006710">
    <property type="entry name" value="Glyco_hydro_43"/>
</dbReference>
<protein>
    <submittedName>
        <fullName evidence="10">Family 43 glycosylhydrolase</fullName>
    </submittedName>
    <submittedName>
        <fullName evidence="11">Glycosyl hydrolase family 43</fullName>
    </submittedName>
</protein>
<evidence type="ECO:0000256" key="2">
    <source>
        <dbReference type="ARBA" id="ARBA00022651"/>
    </source>
</evidence>
<accession>A0A316E450</accession>
<dbReference type="OrthoDB" id="1016412at2"/>
<dbReference type="SUPFAM" id="SSF75005">
    <property type="entry name" value="Arabinanase/levansucrase/invertase"/>
    <property type="match status" value="1"/>
</dbReference>
<evidence type="ECO:0000256" key="6">
    <source>
        <dbReference type="PIRSR" id="PIRSR606710-1"/>
    </source>
</evidence>
<keyword evidence="2" id="KW-0858">Xylan degradation</keyword>
<evidence type="ECO:0000313" key="13">
    <source>
        <dbReference type="Proteomes" id="UP000651837"/>
    </source>
</evidence>
<evidence type="ECO:0000256" key="4">
    <source>
        <dbReference type="ARBA" id="ARBA00023277"/>
    </source>
</evidence>
<dbReference type="GO" id="GO:0004553">
    <property type="term" value="F:hydrolase activity, hydrolyzing O-glycosyl compounds"/>
    <property type="evidence" value="ECO:0007669"/>
    <property type="project" value="InterPro"/>
</dbReference>
<name>A0A316E450_9FLAO</name>
<reference evidence="10 13" key="2">
    <citation type="submission" date="2020-07" db="EMBL/GenBank/DDBJ databases">
        <title>The draft genome sequence of Maribacter polysiphoniae KCTC 22021.</title>
        <authorList>
            <person name="Mu L."/>
        </authorList>
    </citation>
    <scope>NUCLEOTIDE SEQUENCE [LARGE SCALE GENOMIC DNA]</scope>
    <source>
        <strain evidence="10 13">KCTC 22021</strain>
    </source>
</reference>
<dbReference type="EMBL" id="QGGQ01000003">
    <property type="protein sequence ID" value="PWK24322.1"/>
    <property type="molecule type" value="Genomic_DNA"/>
</dbReference>
<evidence type="ECO:0000256" key="5">
    <source>
        <dbReference type="ARBA" id="ARBA00023295"/>
    </source>
</evidence>
<evidence type="ECO:0000256" key="8">
    <source>
        <dbReference type="RuleBase" id="RU361187"/>
    </source>
</evidence>
<dbReference type="EMBL" id="JACWLN010000003">
    <property type="protein sequence ID" value="MBD1260553.1"/>
    <property type="molecule type" value="Genomic_DNA"/>
</dbReference>
<keyword evidence="13" id="KW-1185">Reference proteome</keyword>